<reference evidence="2" key="1">
    <citation type="submission" date="2019-08" db="EMBL/GenBank/DDBJ databases">
        <authorList>
            <person name="Kucharzyk K."/>
            <person name="Murdoch R.W."/>
            <person name="Higgins S."/>
            <person name="Loffler F."/>
        </authorList>
    </citation>
    <scope>NUCLEOTIDE SEQUENCE</scope>
</reference>
<feature type="region of interest" description="Disordered" evidence="1">
    <location>
        <begin position="1"/>
        <end position="20"/>
    </location>
</feature>
<protein>
    <submittedName>
        <fullName evidence="2">Uncharacterized protein</fullName>
    </submittedName>
</protein>
<comment type="caution">
    <text evidence="2">The sequence shown here is derived from an EMBL/GenBank/DDBJ whole genome shotgun (WGS) entry which is preliminary data.</text>
</comment>
<gene>
    <name evidence="2" type="ORF">SDC9_159057</name>
</gene>
<sequence>METPVHEGLAHGQGGRLLRHTKGDVMVEGLRYAPEDQANAHARAKEHGEP</sequence>
<name>A0A645FEH9_9ZZZZ</name>
<proteinExistence type="predicted"/>
<evidence type="ECO:0000256" key="1">
    <source>
        <dbReference type="SAM" id="MobiDB-lite"/>
    </source>
</evidence>
<dbReference type="EMBL" id="VSSQ01058000">
    <property type="protein sequence ID" value="MPN11749.1"/>
    <property type="molecule type" value="Genomic_DNA"/>
</dbReference>
<evidence type="ECO:0000313" key="2">
    <source>
        <dbReference type="EMBL" id="MPN11749.1"/>
    </source>
</evidence>
<accession>A0A645FEH9</accession>
<organism evidence="2">
    <name type="scientific">bioreactor metagenome</name>
    <dbReference type="NCBI Taxonomy" id="1076179"/>
    <lineage>
        <taxon>unclassified sequences</taxon>
        <taxon>metagenomes</taxon>
        <taxon>ecological metagenomes</taxon>
    </lineage>
</organism>
<dbReference type="AlphaFoldDB" id="A0A645FEH9"/>